<dbReference type="AlphaFoldDB" id="A0AAV5JTL5"/>
<dbReference type="Proteomes" id="UP001054252">
    <property type="component" value="Unassembled WGS sequence"/>
</dbReference>
<accession>A0AAV5JTL5</accession>
<organism evidence="1 2">
    <name type="scientific">Rubroshorea leprosula</name>
    <dbReference type="NCBI Taxonomy" id="152421"/>
    <lineage>
        <taxon>Eukaryota</taxon>
        <taxon>Viridiplantae</taxon>
        <taxon>Streptophyta</taxon>
        <taxon>Embryophyta</taxon>
        <taxon>Tracheophyta</taxon>
        <taxon>Spermatophyta</taxon>
        <taxon>Magnoliopsida</taxon>
        <taxon>eudicotyledons</taxon>
        <taxon>Gunneridae</taxon>
        <taxon>Pentapetalae</taxon>
        <taxon>rosids</taxon>
        <taxon>malvids</taxon>
        <taxon>Malvales</taxon>
        <taxon>Dipterocarpaceae</taxon>
        <taxon>Rubroshorea</taxon>
    </lineage>
</organism>
<comment type="caution">
    <text evidence="1">The sequence shown here is derived from an EMBL/GenBank/DDBJ whole genome shotgun (WGS) entry which is preliminary data.</text>
</comment>
<proteinExistence type="predicted"/>
<keyword evidence="2" id="KW-1185">Reference proteome</keyword>
<reference evidence="1 2" key="1">
    <citation type="journal article" date="2021" name="Commun. Biol.">
        <title>The genome of Shorea leprosula (Dipterocarpaceae) highlights the ecological relevance of drought in aseasonal tropical rainforests.</title>
        <authorList>
            <person name="Ng K.K.S."/>
            <person name="Kobayashi M.J."/>
            <person name="Fawcett J.A."/>
            <person name="Hatakeyama M."/>
            <person name="Paape T."/>
            <person name="Ng C.H."/>
            <person name="Ang C.C."/>
            <person name="Tnah L.H."/>
            <person name="Lee C.T."/>
            <person name="Nishiyama T."/>
            <person name="Sese J."/>
            <person name="O'Brien M.J."/>
            <person name="Copetti D."/>
            <person name="Mohd Noor M.I."/>
            <person name="Ong R.C."/>
            <person name="Putra M."/>
            <person name="Sireger I.Z."/>
            <person name="Indrioko S."/>
            <person name="Kosugi Y."/>
            <person name="Izuno A."/>
            <person name="Isagi Y."/>
            <person name="Lee S.L."/>
            <person name="Shimizu K.K."/>
        </authorList>
    </citation>
    <scope>NUCLEOTIDE SEQUENCE [LARGE SCALE GENOMIC DNA]</scope>
    <source>
        <strain evidence="1">214</strain>
    </source>
</reference>
<gene>
    <name evidence="1" type="ORF">SLEP1_g26272</name>
</gene>
<dbReference type="EMBL" id="BPVZ01000043">
    <property type="protein sequence ID" value="GKV15485.1"/>
    <property type="molecule type" value="Genomic_DNA"/>
</dbReference>
<sequence>MPKLCEYMTLEAEVSSAASNVGSLQSLVPKPCDRTCNTNSRMLSHYKMGALANVVSLAKNDYCCPSNMIMPLLSCNSSYANPLDSRQHLDMSKLRYDGKGNLISALKLDRLLKWTYGLRRN</sequence>
<evidence type="ECO:0000313" key="2">
    <source>
        <dbReference type="Proteomes" id="UP001054252"/>
    </source>
</evidence>
<name>A0AAV5JTL5_9ROSI</name>
<evidence type="ECO:0000313" key="1">
    <source>
        <dbReference type="EMBL" id="GKV15485.1"/>
    </source>
</evidence>
<protein>
    <submittedName>
        <fullName evidence="1">Uncharacterized protein</fullName>
    </submittedName>
</protein>